<name>A0ACA9JVX9_9GLOM</name>
<organism evidence="1 2">
    <name type="scientific">Cetraspora pellucida</name>
    <dbReference type="NCBI Taxonomy" id="1433469"/>
    <lineage>
        <taxon>Eukaryota</taxon>
        <taxon>Fungi</taxon>
        <taxon>Fungi incertae sedis</taxon>
        <taxon>Mucoromycota</taxon>
        <taxon>Glomeromycotina</taxon>
        <taxon>Glomeromycetes</taxon>
        <taxon>Diversisporales</taxon>
        <taxon>Gigasporaceae</taxon>
        <taxon>Cetraspora</taxon>
    </lineage>
</organism>
<reference evidence="1" key="1">
    <citation type="submission" date="2021-06" db="EMBL/GenBank/DDBJ databases">
        <authorList>
            <person name="Kallberg Y."/>
            <person name="Tangrot J."/>
            <person name="Rosling A."/>
        </authorList>
    </citation>
    <scope>NUCLEOTIDE SEQUENCE</scope>
    <source>
        <strain evidence="1">28 12/20/2015</strain>
    </source>
</reference>
<protein>
    <submittedName>
        <fullName evidence="1">14820_t:CDS:1</fullName>
    </submittedName>
</protein>
<dbReference type="Proteomes" id="UP000789366">
    <property type="component" value="Unassembled WGS sequence"/>
</dbReference>
<dbReference type="EMBL" id="CAJVPW010000008">
    <property type="protein sequence ID" value="CAG8439102.1"/>
    <property type="molecule type" value="Genomic_DNA"/>
</dbReference>
<proteinExistence type="predicted"/>
<accession>A0ACA9JVX9</accession>
<sequence length="376" mass="41543">MSTHSSHSIDDSEKTVVFANNSTKVIINEQEKRLVQKLDIRILPLLTLLYTLSFLDRWYKKSEQNYRISLVFAGATIAGAFNGLLAFSITNLNGKFGLSVVTVIVASASFFLITDYAETATWLTEDERKLAVDRLRSDSGHAHASHFDKHQIFQAFKDLKIYIFMFLYFCLLVTLYSFSFFIPTIVNGLGFDIVISQLLSTPPFIFGCISSVTIAKLSDHYGIRSPYLISSLLISIIGYTLLIIPSDSIALKYSGICIVGLGIFACIPISLTWLTNNVAGDSKCAVGSAMMIAWGNIGGIVSAQIYKSSDAPTYLTGHAVSLSLLIFAVVLSIIQYFFLNRINKCKLKDPEKFLKGSNGDDVIHLGDSHPSFIYSL</sequence>
<gene>
    <name evidence="1" type="ORF">SPELUC_LOCUS33</name>
</gene>
<keyword evidence="2" id="KW-1185">Reference proteome</keyword>
<evidence type="ECO:0000313" key="2">
    <source>
        <dbReference type="Proteomes" id="UP000789366"/>
    </source>
</evidence>
<evidence type="ECO:0000313" key="1">
    <source>
        <dbReference type="EMBL" id="CAG8439102.1"/>
    </source>
</evidence>
<comment type="caution">
    <text evidence="1">The sequence shown here is derived from an EMBL/GenBank/DDBJ whole genome shotgun (WGS) entry which is preliminary data.</text>
</comment>